<dbReference type="InterPro" id="IPR049305">
    <property type="entry name" value="GlxA-like_b-barrel"/>
</dbReference>
<feature type="domain" description="GlxA-like beta barrel" evidence="2">
    <location>
        <begin position="299"/>
        <end position="381"/>
    </location>
</feature>
<feature type="transmembrane region" description="Helical" evidence="1">
    <location>
        <begin position="215"/>
        <end position="236"/>
    </location>
</feature>
<keyword evidence="1" id="KW-0472">Membrane</keyword>
<name>A0A554LP20_9BACT</name>
<dbReference type="EMBL" id="VMGN01000009">
    <property type="protein sequence ID" value="TSC94611.1"/>
    <property type="molecule type" value="Genomic_DNA"/>
</dbReference>
<protein>
    <recommendedName>
        <fullName evidence="2">GlxA-like beta barrel domain-containing protein</fullName>
    </recommendedName>
</protein>
<gene>
    <name evidence="3" type="ORF">Athens101428_241</name>
</gene>
<organism evidence="3 4">
    <name type="scientific">Candidatus Berkelbacteria bacterium Athens1014_28</name>
    <dbReference type="NCBI Taxonomy" id="2017145"/>
    <lineage>
        <taxon>Bacteria</taxon>
        <taxon>Candidatus Berkelbacteria</taxon>
    </lineage>
</organism>
<reference evidence="3 4" key="1">
    <citation type="submission" date="2017-07" db="EMBL/GenBank/DDBJ databases">
        <title>Mechanisms for carbon and nitrogen cycling indicate functional differentiation within the Candidate Phyla Radiation.</title>
        <authorList>
            <person name="Danczak R.E."/>
            <person name="Johnston M.D."/>
            <person name="Kenah C."/>
            <person name="Slattery M."/>
            <person name="Wrighton K.C."/>
            <person name="Wilkins M.J."/>
        </authorList>
    </citation>
    <scope>NUCLEOTIDE SEQUENCE [LARGE SCALE GENOMIC DNA]</scope>
    <source>
        <strain evidence="3">Athens1014_28</strain>
    </source>
</reference>
<proteinExistence type="predicted"/>
<dbReference type="AlphaFoldDB" id="A0A554LP20"/>
<keyword evidence="1" id="KW-0812">Transmembrane</keyword>
<comment type="caution">
    <text evidence="3">The sequence shown here is derived from an EMBL/GenBank/DDBJ whole genome shotgun (WGS) entry which is preliminary data.</text>
</comment>
<evidence type="ECO:0000256" key="1">
    <source>
        <dbReference type="SAM" id="Phobius"/>
    </source>
</evidence>
<evidence type="ECO:0000313" key="3">
    <source>
        <dbReference type="EMBL" id="TSC94611.1"/>
    </source>
</evidence>
<evidence type="ECO:0000259" key="2">
    <source>
        <dbReference type="Pfam" id="PF21110"/>
    </source>
</evidence>
<keyword evidence="1" id="KW-1133">Transmembrane helix</keyword>
<accession>A0A554LP20</accession>
<evidence type="ECO:0000313" key="4">
    <source>
        <dbReference type="Proteomes" id="UP000316495"/>
    </source>
</evidence>
<dbReference type="Proteomes" id="UP000316495">
    <property type="component" value="Unassembled WGS sequence"/>
</dbReference>
<sequence>MSKIIYLEPDEEITDVINKISKTDSDTVSLVIPRGSTLANSVVNLKLLTKKGKEFKKNVSIVSVDKNAKNLAAQIGLPVFSSASEAKEGMSAPEITSPVAKNLPDDDQDLEVTDGIKVHQYDKDQAGAVSGEQSEIVNPTTPPEEEVIEAVKDENEILINNDSNDSIQNEEALPEKNDYKLIKKPMTKDFGQNSGGFSGPSTFGKMRQGKKRRKIIIWSIGGSVALLITLGLFATLPKAKVRISVVSEPISEQAEIKVDKSASEVNFENLTIPGKSVVKEDILEEPFVASGTKNVGKPASGKITIYNTQNSDKKSFPTGTKFSSTSGIEFVSTADAEVPGAQFIVVNNVPILQNAGKIDVAVQATSPGASGNIEPTNFTITSLEKIYQAGYNGKSTVAMSGGNDSIVKVVTDGDLANAKTSAENDLKNKIIEAIKAEISENDKLLDSAIGVSVVSGVSSAKSGDIADNFNYKVSSKVEAITFSEADFKELITKNVSSKLGEGKMIVESGNQEIKYEVTNADIAGGKISLKGSFSGYVAKKYDQAELKKEIKGKAVSTATTKLTAHEGVLSADIVISPKFLRTLPFLANRIELEFIYGTQ</sequence>
<dbReference type="Pfam" id="PF21110">
    <property type="entry name" value="GlxA"/>
    <property type="match status" value="1"/>
</dbReference>